<dbReference type="eggNOG" id="COG2314">
    <property type="taxonomic scope" value="Bacteria"/>
</dbReference>
<evidence type="ECO:0000256" key="1">
    <source>
        <dbReference type="ARBA" id="ARBA00004141"/>
    </source>
</evidence>
<dbReference type="OrthoDB" id="2004788at2"/>
<evidence type="ECO:0000313" key="8">
    <source>
        <dbReference type="Proteomes" id="UP000015527"/>
    </source>
</evidence>
<name>T0H9L6_9SPHN</name>
<evidence type="ECO:0000256" key="4">
    <source>
        <dbReference type="ARBA" id="ARBA00023136"/>
    </source>
</evidence>
<dbReference type="Pfam" id="PF05154">
    <property type="entry name" value="TM2"/>
    <property type="match status" value="1"/>
</dbReference>
<dbReference type="InterPro" id="IPR007829">
    <property type="entry name" value="TM2"/>
</dbReference>
<proteinExistence type="predicted"/>
<feature type="domain" description="TM2" evidence="6">
    <location>
        <begin position="20"/>
        <end position="70"/>
    </location>
</feature>
<comment type="caution">
    <text evidence="7">The sequence shown here is derived from an EMBL/GenBank/DDBJ whole genome shotgun (WGS) entry which is preliminary data.</text>
</comment>
<dbReference type="GO" id="GO:0016020">
    <property type="term" value="C:membrane"/>
    <property type="evidence" value="ECO:0007669"/>
    <property type="project" value="UniProtKB-SubCell"/>
</dbReference>
<accession>T0H9L6</accession>
<dbReference type="EMBL" id="ATHL01000127">
    <property type="protein sequence ID" value="EQB09707.1"/>
    <property type="molecule type" value="Genomic_DNA"/>
</dbReference>
<dbReference type="PATRIC" id="fig|1096930.3.peg.3761"/>
<dbReference type="RefSeq" id="WP_021235564.1">
    <property type="nucleotide sequence ID" value="NZ_ATHL01000127.1"/>
</dbReference>
<feature type="transmembrane region" description="Helical" evidence="5">
    <location>
        <begin position="49"/>
        <end position="76"/>
    </location>
</feature>
<feature type="transmembrane region" description="Helical" evidence="5">
    <location>
        <begin position="24"/>
        <end position="43"/>
    </location>
</feature>
<keyword evidence="3 5" id="KW-1133">Transmembrane helix</keyword>
<sequence length="103" mass="11654">MAELTTGELMLIEQRVTNASKSAGVAYLLWIFTWPVSGHRFYLGRPGTAILQILSYFVLIGFVWLLIDGFLISGMIRDGQNRERTRLMDYLRAEKDEKAVAAA</sequence>
<dbReference type="Proteomes" id="UP000015527">
    <property type="component" value="Unassembled WGS sequence"/>
</dbReference>
<dbReference type="AlphaFoldDB" id="T0H9L6"/>
<evidence type="ECO:0000256" key="2">
    <source>
        <dbReference type="ARBA" id="ARBA00022692"/>
    </source>
</evidence>
<protein>
    <recommendedName>
        <fullName evidence="6">TM2 domain-containing protein</fullName>
    </recommendedName>
</protein>
<organism evidence="7 8">
    <name type="scientific">Novosphingobium lindaniclasticum LE124</name>
    <dbReference type="NCBI Taxonomy" id="1096930"/>
    <lineage>
        <taxon>Bacteria</taxon>
        <taxon>Pseudomonadati</taxon>
        <taxon>Pseudomonadota</taxon>
        <taxon>Alphaproteobacteria</taxon>
        <taxon>Sphingomonadales</taxon>
        <taxon>Sphingomonadaceae</taxon>
        <taxon>Novosphingobium</taxon>
    </lineage>
</organism>
<evidence type="ECO:0000313" key="7">
    <source>
        <dbReference type="EMBL" id="EQB09707.1"/>
    </source>
</evidence>
<keyword evidence="2 5" id="KW-0812">Transmembrane</keyword>
<evidence type="ECO:0000256" key="3">
    <source>
        <dbReference type="ARBA" id="ARBA00022989"/>
    </source>
</evidence>
<evidence type="ECO:0000259" key="6">
    <source>
        <dbReference type="Pfam" id="PF05154"/>
    </source>
</evidence>
<gene>
    <name evidence="7" type="ORF">L284_19075</name>
</gene>
<keyword evidence="4 5" id="KW-0472">Membrane</keyword>
<comment type="subcellular location">
    <subcellularLocation>
        <location evidence="1">Membrane</location>
        <topology evidence="1">Multi-pass membrane protein</topology>
    </subcellularLocation>
</comment>
<keyword evidence="8" id="KW-1185">Reference proteome</keyword>
<evidence type="ECO:0000256" key="5">
    <source>
        <dbReference type="SAM" id="Phobius"/>
    </source>
</evidence>
<reference evidence="7 8" key="1">
    <citation type="journal article" date="2013" name="Genome Announc.">
        <title>Genome Sequence of Novosphingobium lindaniclasticum LE124T, Isolated from a Hexachlorocyclohexane Dumpsite.</title>
        <authorList>
            <person name="Saxena A."/>
            <person name="Nayyar N."/>
            <person name="Sangwan N."/>
            <person name="Kumari R."/>
            <person name="Khurana J.P."/>
            <person name="Lal R."/>
        </authorList>
    </citation>
    <scope>NUCLEOTIDE SEQUENCE [LARGE SCALE GENOMIC DNA]</scope>
    <source>
        <strain evidence="7 8">LE124</strain>
    </source>
</reference>